<keyword evidence="3" id="KW-1185">Reference proteome</keyword>
<name>A0A8X6SYF6_TRICX</name>
<evidence type="ECO:0000256" key="1">
    <source>
        <dbReference type="SAM" id="MobiDB-lite"/>
    </source>
</evidence>
<reference evidence="2" key="1">
    <citation type="submission" date="2020-08" db="EMBL/GenBank/DDBJ databases">
        <title>Multicomponent nature underlies the extraordinary mechanical properties of spider dragline silk.</title>
        <authorList>
            <person name="Kono N."/>
            <person name="Nakamura H."/>
            <person name="Mori M."/>
            <person name="Yoshida Y."/>
            <person name="Ohtoshi R."/>
            <person name="Malay A.D."/>
            <person name="Moran D.A.P."/>
            <person name="Tomita M."/>
            <person name="Numata K."/>
            <person name="Arakawa K."/>
        </authorList>
    </citation>
    <scope>NUCLEOTIDE SEQUENCE</scope>
</reference>
<evidence type="ECO:0000313" key="2">
    <source>
        <dbReference type="EMBL" id="GFY20305.1"/>
    </source>
</evidence>
<sequence>MRKFHLPAPSPFTIYHIRSKFDPMSSSPNAPKSRRTRTTQENEINVALTFVNSPQKSSRQASWELGIPRISLERLTHQLYLKPYRPGPLYGLLEEDADYSSVR</sequence>
<dbReference type="Proteomes" id="UP000887159">
    <property type="component" value="Unassembled WGS sequence"/>
</dbReference>
<organism evidence="2 3">
    <name type="scientific">Trichonephila clavipes</name>
    <name type="common">Golden silk orbweaver</name>
    <name type="synonym">Nephila clavipes</name>
    <dbReference type="NCBI Taxonomy" id="2585209"/>
    <lineage>
        <taxon>Eukaryota</taxon>
        <taxon>Metazoa</taxon>
        <taxon>Ecdysozoa</taxon>
        <taxon>Arthropoda</taxon>
        <taxon>Chelicerata</taxon>
        <taxon>Arachnida</taxon>
        <taxon>Araneae</taxon>
        <taxon>Araneomorphae</taxon>
        <taxon>Entelegynae</taxon>
        <taxon>Araneoidea</taxon>
        <taxon>Nephilidae</taxon>
        <taxon>Trichonephila</taxon>
    </lineage>
</organism>
<feature type="region of interest" description="Disordered" evidence="1">
    <location>
        <begin position="21"/>
        <end position="41"/>
    </location>
</feature>
<dbReference type="EMBL" id="BMAU01021355">
    <property type="protein sequence ID" value="GFY20305.1"/>
    <property type="molecule type" value="Genomic_DNA"/>
</dbReference>
<accession>A0A8X6SYF6</accession>
<gene>
    <name evidence="2" type="ORF">TNCV_209371</name>
</gene>
<dbReference type="AlphaFoldDB" id="A0A8X6SYF6"/>
<evidence type="ECO:0000313" key="3">
    <source>
        <dbReference type="Proteomes" id="UP000887159"/>
    </source>
</evidence>
<proteinExistence type="predicted"/>
<protein>
    <submittedName>
        <fullName evidence="2">Uncharacterized protein</fullName>
    </submittedName>
</protein>
<comment type="caution">
    <text evidence="2">The sequence shown here is derived from an EMBL/GenBank/DDBJ whole genome shotgun (WGS) entry which is preliminary data.</text>
</comment>